<feature type="transmembrane region" description="Helical" evidence="5">
    <location>
        <begin position="184"/>
        <end position="213"/>
    </location>
</feature>
<feature type="transmembrane region" description="Helical" evidence="5">
    <location>
        <begin position="286"/>
        <end position="310"/>
    </location>
</feature>
<evidence type="ECO:0000256" key="2">
    <source>
        <dbReference type="ARBA" id="ARBA00022692"/>
    </source>
</evidence>
<dbReference type="InterPro" id="IPR011547">
    <property type="entry name" value="SLC26A/SulP_dom"/>
</dbReference>
<evidence type="ECO:0000259" key="6">
    <source>
        <dbReference type="PROSITE" id="PS50801"/>
    </source>
</evidence>
<feature type="domain" description="STAS" evidence="6">
    <location>
        <begin position="471"/>
        <end position="585"/>
    </location>
</feature>
<keyword evidence="8" id="KW-1185">Reference proteome</keyword>
<dbReference type="Proteomes" id="UP000220922">
    <property type="component" value="Unassembled WGS sequence"/>
</dbReference>
<organism evidence="7 8">
    <name type="scientific">Candidatus Chloroploca asiatica</name>
    <dbReference type="NCBI Taxonomy" id="1506545"/>
    <lineage>
        <taxon>Bacteria</taxon>
        <taxon>Bacillati</taxon>
        <taxon>Chloroflexota</taxon>
        <taxon>Chloroflexia</taxon>
        <taxon>Chloroflexales</taxon>
        <taxon>Chloroflexineae</taxon>
        <taxon>Oscillochloridaceae</taxon>
        <taxon>Candidatus Chloroploca</taxon>
    </lineage>
</organism>
<keyword evidence="2 5" id="KW-0812">Transmembrane</keyword>
<evidence type="ECO:0000313" key="8">
    <source>
        <dbReference type="Proteomes" id="UP000220922"/>
    </source>
</evidence>
<feature type="transmembrane region" description="Helical" evidence="5">
    <location>
        <begin position="225"/>
        <end position="253"/>
    </location>
</feature>
<dbReference type="PROSITE" id="PS50801">
    <property type="entry name" value="STAS"/>
    <property type="match status" value="1"/>
</dbReference>
<feature type="transmembrane region" description="Helical" evidence="5">
    <location>
        <begin position="382"/>
        <end position="400"/>
    </location>
</feature>
<name>A0A2H3KZY3_9CHLR</name>
<evidence type="ECO:0000256" key="3">
    <source>
        <dbReference type="ARBA" id="ARBA00022989"/>
    </source>
</evidence>
<dbReference type="AlphaFoldDB" id="A0A2H3KZY3"/>
<evidence type="ECO:0000256" key="5">
    <source>
        <dbReference type="SAM" id="Phobius"/>
    </source>
</evidence>
<feature type="transmembrane region" description="Helical" evidence="5">
    <location>
        <begin position="71"/>
        <end position="97"/>
    </location>
</feature>
<dbReference type="InterPro" id="IPR036513">
    <property type="entry name" value="STAS_dom_sf"/>
</dbReference>
<feature type="transmembrane region" description="Helical" evidence="5">
    <location>
        <begin position="117"/>
        <end position="138"/>
    </location>
</feature>
<dbReference type="PANTHER" id="PTHR11814">
    <property type="entry name" value="SULFATE TRANSPORTER"/>
    <property type="match status" value="1"/>
</dbReference>
<feature type="transmembrane region" description="Helical" evidence="5">
    <location>
        <begin position="420"/>
        <end position="448"/>
    </location>
</feature>
<dbReference type="SUPFAM" id="SSF52091">
    <property type="entry name" value="SpoIIaa-like"/>
    <property type="match status" value="1"/>
</dbReference>
<evidence type="ECO:0000313" key="7">
    <source>
        <dbReference type="EMBL" id="PDV99600.1"/>
    </source>
</evidence>
<proteinExistence type="predicted"/>
<dbReference type="InterPro" id="IPR001902">
    <property type="entry name" value="SLC26A/SulP_fam"/>
</dbReference>
<dbReference type="Pfam" id="PF00916">
    <property type="entry name" value="Sulfate_transp"/>
    <property type="match status" value="1"/>
</dbReference>
<dbReference type="Pfam" id="PF01740">
    <property type="entry name" value="STAS"/>
    <property type="match status" value="1"/>
</dbReference>
<keyword evidence="3 5" id="KW-1133">Transmembrane helix</keyword>
<dbReference type="Gene3D" id="3.30.750.24">
    <property type="entry name" value="STAS domain"/>
    <property type="match status" value="1"/>
</dbReference>
<dbReference type="InterPro" id="IPR002645">
    <property type="entry name" value="STAS_dom"/>
</dbReference>
<evidence type="ECO:0000256" key="1">
    <source>
        <dbReference type="ARBA" id="ARBA00004141"/>
    </source>
</evidence>
<evidence type="ECO:0000256" key="4">
    <source>
        <dbReference type="ARBA" id="ARBA00023136"/>
    </source>
</evidence>
<feature type="transmembrane region" description="Helical" evidence="5">
    <location>
        <begin position="150"/>
        <end position="172"/>
    </location>
</feature>
<dbReference type="GO" id="GO:0055085">
    <property type="term" value="P:transmembrane transport"/>
    <property type="evidence" value="ECO:0007669"/>
    <property type="project" value="InterPro"/>
</dbReference>
<gene>
    <name evidence="7" type="ORF">A9Q02_11680</name>
</gene>
<accession>A0A2H3KZY3</accession>
<comment type="subcellular location">
    <subcellularLocation>
        <location evidence="1">Membrane</location>
        <topology evidence="1">Multi-pass membrane protein</topology>
    </subcellularLocation>
</comment>
<dbReference type="RefSeq" id="WP_097651764.1">
    <property type="nucleotide sequence ID" value="NZ_LYXE01000066.1"/>
</dbReference>
<keyword evidence="4 5" id="KW-0472">Membrane</keyword>
<feature type="transmembrane region" description="Helical" evidence="5">
    <location>
        <begin position="354"/>
        <end position="375"/>
    </location>
</feature>
<dbReference type="NCBIfam" id="TIGR00815">
    <property type="entry name" value="sulP"/>
    <property type="match status" value="1"/>
</dbReference>
<reference evidence="7 8" key="1">
    <citation type="submission" date="2016-05" db="EMBL/GenBank/DDBJ databases">
        <authorList>
            <person name="Lavstsen T."/>
            <person name="Jespersen J.S."/>
        </authorList>
    </citation>
    <scope>NUCLEOTIDE SEQUENCE [LARGE SCALE GENOMIC DNA]</scope>
    <source>
        <strain evidence="7 8">B7-9</strain>
    </source>
</reference>
<feature type="transmembrane region" description="Helical" evidence="5">
    <location>
        <begin position="38"/>
        <end position="59"/>
    </location>
</feature>
<dbReference type="OrthoDB" id="9771198at2"/>
<dbReference type="CDD" id="cd07042">
    <property type="entry name" value="STAS_SulP_like_sulfate_transporter"/>
    <property type="match status" value="1"/>
</dbReference>
<feature type="transmembrane region" description="Helical" evidence="5">
    <location>
        <begin position="322"/>
        <end position="342"/>
    </location>
</feature>
<dbReference type="GO" id="GO:0016020">
    <property type="term" value="C:membrane"/>
    <property type="evidence" value="ECO:0007669"/>
    <property type="project" value="UniProtKB-SubCell"/>
</dbReference>
<comment type="caution">
    <text evidence="7">The sequence shown here is derived from an EMBL/GenBank/DDBJ whole genome shotgun (WGS) entry which is preliminary data.</text>
</comment>
<dbReference type="EMBL" id="LYXE01000066">
    <property type="protein sequence ID" value="PDV99600.1"/>
    <property type="molecule type" value="Genomic_DNA"/>
</dbReference>
<protein>
    <submittedName>
        <fullName evidence="7">Sodium-independent anion transporter</fullName>
    </submittedName>
</protein>
<sequence length="588" mass="61982">MASSPSLAGRAASAAQAKGLGRYFPFTRWLFNYRREDLPSDLVAGIVTAIMLIPQSMAYAQLAGLPPQIGLYASVVPLIIYALLGTSGQLSVGPVAITSLLVFSGVSTLADPGSARYIQLVLLLALMVGVVKLLLGLFRMGVILNFISHPVLAAFTTASALIIAAGQLKYILGYPIAGPHIYDILYNAIVGLGMTNPVTLTIGGASIAMLLFFRKKLRPILQKAGLNPLAVTLIVSGAPLVTVLLGSIVTWALRLDLTAGVAVVGSIPAGLSPLSWPSPNVADAQALMPAAAAIILVSVVESIAVAKALASKRRAVIDPNQELVALGAANIAAGLFSGYPVTGGFARSVVNYQAGAITGLASLVTAGGIALILLFFTPLFYFLPQAVLAATVIVAVFGLVDLKEPAHIAQANRSDAATWGITFAAVLLLGIEAGIFVGVGVSLALYLWRTSRPHIAVVGQIGESEVYRNILRYDVKTWPHVVAVRVDESLYFANTRYLEDELLRIVAERPEVKHLVLIGSAINFIDSSALHTLEALIQSLRDAGVQLHLAEIKGPVMDGLKRAHFVDKLGTEHIHLTTHQAMRTLGCA</sequence>